<dbReference type="GO" id="GO:0004527">
    <property type="term" value="F:exonuclease activity"/>
    <property type="evidence" value="ECO:0007669"/>
    <property type="project" value="UniProtKB-KW"/>
</dbReference>
<dbReference type="InterPro" id="IPR014576">
    <property type="entry name" value="Pesterase_YhaO"/>
</dbReference>
<dbReference type="InterPro" id="IPR041796">
    <property type="entry name" value="Mre11_N"/>
</dbReference>
<feature type="domain" description="Calcineurin-like phosphoesterase" evidence="2">
    <location>
        <begin position="4"/>
        <end position="201"/>
    </location>
</feature>
<dbReference type="EMBL" id="JAACYS010000005">
    <property type="protein sequence ID" value="NCU16532.1"/>
    <property type="molecule type" value="Genomic_DNA"/>
</dbReference>
<dbReference type="InterPro" id="IPR004843">
    <property type="entry name" value="Calcineurin-like_PHP"/>
</dbReference>
<keyword evidence="3" id="KW-0540">Nuclease</keyword>
<dbReference type="CDD" id="cd00840">
    <property type="entry name" value="MPP_Mre11_N"/>
    <property type="match status" value="1"/>
</dbReference>
<dbReference type="PANTHER" id="PTHR30337:SF7">
    <property type="entry name" value="PHOSPHOESTERASE"/>
    <property type="match status" value="1"/>
</dbReference>
<name>A0ABX0A129_9BACI</name>
<evidence type="ECO:0000313" key="4">
    <source>
        <dbReference type="Proteomes" id="UP000743899"/>
    </source>
</evidence>
<dbReference type="SUPFAM" id="SSF56300">
    <property type="entry name" value="Metallo-dependent phosphatases"/>
    <property type="match status" value="1"/>
</dbReference>
<dbReference type="PANTHER" id="PTHR30337">
    <property type="entry name" value="COMPONENT OF ATP-DEPENDENT DSDNA EXONUCLEASE"/>
    <property type="match status" value="1"/>
</dbReference>
<dbReference type="Pfam" id="PF00149">
    <property type="entry name" value="Metallophos"/>
    <property type="match status" value="1"/>
</dbReference>
<keyword evidence="4" id="KW-1185">Reference proteome</keyword>
<dbReference type="Proteomes" id="UP000743899">
    <property type="component" value="Unassembled WGS sequence"/>
</dbReference>
<protein>
    <submittedName>
        <fullName evidence="3">DNA repair exonuclease</fullName>
    </submittedName>
</protein>
<dbReference type="RefSeq" id="WP_161919371.1">
    <property type="nucleotide sequence ID" value="NZ_JAACYS010000005.1"/>
</dbReference>
<evidence type="ECO:0000259" key="2">
    <source>
        <dbReference type="Pfam" id="PF00149"/>
    </source>
</evidence>
<keyword evidence="3" id="KW-0269">Exonuclease</keyword>
<sequence>MKKIKFLHCADLHLDSPFVGLSTLPATVYEKVKNATFASFTKIIDLAIEEKVDFIIIAGDIYDGEDRSIRAQLYFKREMERLDKAGIPAYLVHGNHDHLGGSWTKISLPKNVHVFPANVQMLPFQKNSGEKVHLYGFSYPKKHVFEREIQHYNKISGADFHIGILHGHDTNNQHHYAYTPFSLEELLEKDFDYWALGHIHKREILHKHPYVIYPGNIQGRHLNERGEKGCYIVEMDELNTDVHFYVTASIQFLSKTVEQNQPFKTFEDLYNTLTNIKSELRVKNIDLFLEINMKEEIIDTSVQAFLNSGELLSLLQEGEEHHSPFVWIDRINIERQNTTLDTVNDDFYKTLHKELQEADLQDALSLVFNNPRVKKYLDSLTQEEELQIKEETDQLLAQLLKGAGGDFR</sequence>
<dbReference type="Gene3D" id="3.60.21.10">
    <property type="match status" value="1"/>
</dbReference>
<dbReference type="PIRSF" id="PIRSF033091">
    <property type="entry name" value="Pesterase_YhaO"/>
    <property type="match status" value="1"/>
</dbReference>
<comment type="caution">
    <text evidence="3">The sequence shown here is derived from an EMBL/GenBank/DDBJ whole genome shotgun (WGS) entry which is preliminary data.</text>
</comment>
<evidence type="ECO:0000313" key="3">
    <source>
        <dbReference type="EMBL" id="NCU16532.1"/>
    </source>
</evidence>
<proteinExistence type="predicted"/>
<dbReference type="InterPro" id="IPR050535">
    <property type="entry name" value="DNA_Repair-Maintenance_Comp"/>
</dbReference>
<keyword evidence="1" id="KW-0378">Hydrolase</keyword>
<dbReference type="InterPro" id="IPR029052">
    <property type="entry name" value="Metallo-depent_PP-like"/>
</dbReference>
<gene>
    <name evidence="3" type="ORF">GW534_01920</name>
</gene>
<reference evidence="3 4" key="1">
    <citation type="submission" date="2020-01" db="EMBL/GenBank/DDBJ databases">
        <title>A novel Bacillus sp. from Pasinler.</title>
        <authorList>
            <person name="Adiguzel A."/>
            <person name="Ay H."/>
            <person name="Baltaci M.O."/>
        </authorList>
    </citation>
    <scope>NUCLEOTIDE SEQUENCE [LARGE SCALE GENOMIC DNA]</scope>
    <source>
        <strain evidence="3 4">P1</strain>
    </source>
</reference>
<evidence type="ECO:0000256" key="1">
    <source>
        <dbReference type="ARBA" id="ARBA00022801"/>
    </source>
</evidence>
<accession>A0ABX0A129</accession>
<organism evidence="3 4">
    <name type="scientific">Pallidibacillus pasinlerensis</name>
    <dbReference type="NCBI Taxonomy" id="2703818"/>
    <lineage>
        <taxon>Bacteria</taxon>
        <taxon>Bacillati</taxon>
        <taxon>Bacillota</taxon>
        <taxon>Bacilli</taxon>
        <taxon>Bacillales</taxon>
        <taxon>Bacillaceae</taxon>
        <taxon>Pallidibacillus</taxon>
    </lineage>
</organism>